<keyword evidence="3" id="KW-1185">Reference proteome</keyword>
<organism evidence="2 3">
    <name type="scientific">Blautia parvula</name>
    <dbReference type="NCBI Taxonomy" id="2877527"/>
    <lineage>
        <taxon>Bacteria</taxon>
        <taxon>Bacillati</taxon>
        <taxon>Bacillota</taxon>
        <taxon>Clostridia</taxon>
        <taxon>Lachnospirales</taxon>
        <taxon>Lachnospiraceae</taxon>
        <taxon>Blautia</taxon>
    </lineage>
</organism>
<dbReference type="InterPro" id="IPR010998">
    <property type="entry name" value="Integrase_recombinase_N"/>
</dbReference>
<gene>
    <name evidence="2" type="ORF">K340107D12_35370</name>
</gene>
<reference evidence="2 3" key="1">
    <citation type="submission" date="2024-04" db="EMBL/GenBank/DDBJ databases">
        <title>Defined microbial consortia suppress multidrug-resistant proinflammatory Enterobacteriaceae via ecological control.</title>
        <authorList>
            <person name="Furuichi M."/>
            <person name="Kawaguchi T."/>
            <person name="Pust M."/>
            <person name="Yasuma K."/>
            <person name="Plichta D."/>
            <person name="Hasegawa N."/>
            <person name="Ohya T."/>
            <person name="Bhattarai S."/>
            <person name="Sasajima S."/>
            <person name="Aoto Y."/>
            <person name="Tuganbaev T."/>
            <person name="Yaginuma M."/>
            <person name="Ueda M."/>
            <person name="Okahashi N."/>
            <person name="Amafuji K."/>
            <person name="Kiridooshi Y."/>
            <person name="Sugita K."/>
            <person name="Strazar M."/>
            <person name="Skelly A."/>
            <person name="Suda W."/>
            <person name="Hattori M."/>
            <person name="Nakamoto N."/>
            <person name="Caballero S."/>
            <person name="Norman J."/>
            <person name="Olle B."/>
            <person name="Tanoue T."/>
            <person name="Arita M."/>
            <person name="Bucci V."/>
            <person name="Atarashi K."/>
            <person name="Xavier R."/>
            <person name="Honda K."/>
        </authorList>
    </citation>
    <scope>NUCLEOTIDE SEQUENCE [LARGE SCALE GENOMIC DNA]</scope>
    <source>
        <strain evidence="3">k34-0107-D12</strain>
    </source>
</reference>
<keyword evidence="1" id="KW-0238">DNA-binding</keyword>
<dbReference type="RefSeq" id="WP_227210130.1">
    <property type="nucleotide sequence ID" value="NZ_BAABZQ010000001.1"/>
</dbReference>
<sequence length="127" mass="14839">MAIQDAITTNIKVCDYAEKYLFRKKLSVDAGNYKQTSLDRLERTYTKHLQDTDAVKKTFSNLTAEDITATIAAKKHELRFSSLKKIFLFWSGMIKMGINLGELPKSYNIMSQVEMPIIKREWLRKKW</sequence>
<name>A0ABQ0BW12_9FIRM</name>
<dbReference type="Proteomes" id="UP001600941">
    <property type="component" value="Unassembled WGS sequence"/>
</dbReference>
<proteinExistence type="predicted"/>
<protein>
    <recommendedName>
        <fullName evidence="4">Core-binding (CB) domain-containing protein</fullName>
    </recommendedName>
</protein>
<evidence type="ECO:0000256" key="1">
    <source>
        <dbReference type="ARBA" id="ARBA00023125"/>
    </source>
</evidence>
<evidence type="ECO:0000313" key="3">
    <source>
        <dbReference type="Proteomes" id="UP001600941"/>
    </source>
</evidence>
<comment type="caution">
    <text evidence="2">The sequence shown here is derived from an EMBL/GenBank/DDBJ whole genome shotgun (WGS) entry which is preliminary data.</text>
</comment>
<dbReference type="Gene3D" id="1.10.150.130">
    <property type="match status" value="1"/>
</dbReference>
<evidence type="ECO:0008006" key="4">
    <source>
        <dbReference type="Google" id="ProtNLM"/>
    </source>
</evidence>
<evidence type="ECO:0000313" key="2">
    <source>
        <dbReference type="EMBL" id="GAA6500721.1"/>
    </source>
</evidence>
<accession>A0ABQ0BW12</accession>
<dbReference type="EMBL" id="BAABZQ010000001">
    <property type="protein sequence ID" value="GAA6500721.1"/>
    <property type="molecule type" value="Genomic_DNA"/>
</dbReference>